<feature type="compositionally biased region" description="Polar residues" evidence="1">
    <location>
        <begin position="146"/>
        <end position="156"/>
    </location>
</feature>
<dbReference type="OrthoDB" id="2122982at2759"/>
<evidence type="ECO:0000313" key="2">
    <source>
        <dbReference type="Proteomes" id="UP000694844"/>
    </source>
</evidence>
<feature type="region of interest" description="Disordered" evidence="1">
    <location>
        <begin position="38"/>
        <end position="65"/>
    </location>
</feature>
<dbReference type="GeneID" id="111124322"/>
<proteinExistence type="predicted"/>
<dbReference type="KEGG" id="cvn:111124322"/>
<keyword evidence="2" id="KW-1185">Reference proteome</keyword>
<gene>
    <name evidence="3" type="primary">LOC111124322</name>
</gene>
<evidence type="ECO:0000256" key="1">
    <source>
        <dbReference type="SAM" id="MobiDB-lite"/>
    </source>
</evidence>
<accession>A0A8B8D418</accession>
<reference evidence="3" key="1">
    <citation type="submission" date="2025-08" db="UniProtKB">
        <authorList>
            <consortium name="RefSeq"/>
        </authorList>
    </citation>
    <scope>IDENTIFICATION</scope>
    <source>
        <tissue evidence="3">Whole sample</tissue>
    </source>
</reference>
<name>A0A8B8D418_CRAVI</name>
<feature type="compositionally biased region" description="Polar residues" evidence="1">
    <location>
        <begin position="164"/>
        <end position="180"/>
    </location>
</feature>
<feature type="region of interest" description="Disordered" evidence="1">
    <location>
        <begin position="143"/>
        <end position="186"/>
    </location>
</feature>
<feature type="region of interest" description="Disordered" evidence="1">
    <location>
        <begin position="390"/>
        <end position="417"/>
    </location>
</feature>
<organism evidence="2 3">
    <name type="scientific">Crassostrea virginica</name>
    <name type="common">Eastern oyster</name>
    <dbReference type="NCBI Taxonomy" id="6565"/>
    <lineage>
        <taxon>Eukaryota</taxon>
        <taxon>Metazoa</taxon>
        <taxon>Spiralia</taxon>
        <taxon>Lophotrochozoa</taxon>
        <taxon>Mollusca</taxon>
        <taxon>Bivalvia</taxon>
        <taxon>Autobranchia</taxon>
        <taxon>Pteriomorphia</taxon>
        <taxon>Ostreida</taxon>
        <taxon>Ostreoidea</taxon>
        <taxon>Ostreidae</taxon>
        <taxon>Crassostrea</taxon>
    </lineage>
</organism>
<evidence type="ECO:0000313" key="3">
    <source>
        <dbReference type="RefSeq" id="XP_022322882.1"/>
    </source>
</evidence>
<feature type="region of interest" description="Disordered" evidence="1">
    <location>
        <begin position="244"/>
        <end position="273"/>
    </location>
</feature>
<feature type="compositionally biased region" description="Polar residues" evidence="1">
    <location>
        <begin position="390"/>
        <end position="412"/>
    </location>
</feature>
<sequence>MDSGHQFGHRVWCLVHVEPKVVLEPTKSEDSLKIVDEEEKGDKQEVATLTDHPDENCVESKETENREFVIEKSPIQFEKKSEDPSPPSIRAETVQKLEQDLSSAAAAMAELQLGEGQGKPAVSGETGQDLMSFEMLDMATRGPKKMSQTATPNNTPLGVDVPSQVPSGRRGQSLQNQQCGTVEPEHFEEKSEIIEKEFVDNYLSSLPIPPPDVQYSTDEYESLSEDDDFLIVPLPACFDFSKPVVKPQESENSSSDGEAMDGNHNLVDDNHNTIVTNPPPSVDDLLTTTSSVSTPPLDPLVSPPHVPFSMKFDMPVNSGLVIPEILTAPAHGEFPEVIRTEREIGASGNLDVPSTNTETGEVSATNTTIIEQTNEAGESSATNEALMNQSKETGEATTTRTNQEAADQSTETTEVKEALPQEDVCTGGAHNGEQNKGDKASGQEVPVAGEMVNQMVSTAVKAAERAASNAYTTCKEVFYTGRPGHTRMLHLKKRRSSNL</sequence>
<dbReference type="Proteomes" id="UP000694844">
    <property type="component" value="Chromosome 3"/>
</dbReference>
<dbReference type="AlphaFoldDB" id="A0A8B8D418"/>
<protein>
    <submittedName>
        <fullName evidence="3">Uncharacterized protein LOC111124322</fullName>
    </submittedName>
</protein>
<dbReference type="RefSeq" id="XP_022322882.1">
    <property type="nucleotide sequence ID" value="XM_022467174.1"/>
</dbReference>